<evidence type="ECO:0000313" key="2">
    <source>
        <dbReference type="EMBL" id="CEL94469.1"/>
    </source>
</evidence>
<dbReference type="AlphaFoldDB" id="A0A0G4EGE4"/>
<evidence type="ECO:0000256" key="1">
    <source>
        <dbReference type="SAM" id="MobiDB-lite"/>
    </source>
</evidence>
<proteinExistence type="predicted"/>
<feature type="compositionally biased region" description="Basic and acidic residues" evidence="1">
    <location>
        <begin position="45"/>
        <end position="58"/>
    </location>
</feature>
<dbReference type="Proteomes" id="UP000041254">
    <property type="component" value="Unassembled WGS sequence"/>
</dbReference>
<dbReference type="EMBL" id="CDMY01000219">
    <property type="protein sequence ID" value="CEL94469.1"/>
    <property type="molecule type" value="Genomic_DNA"/>
</dbReference>
<gene>
    <name evidence="2" type="ORF">Vbra_2084</name>
</gene>
<protein>
    <submittedName>
        <fullName evidence="2">Uncharacterized protein</fullName>
    </submittedName>
</protein>
<dbReference type="VEuPathDB" id="CryptoDB:Vbra_2084"/>
<sequence length="201" mass="21431">MCCPMKRKAVDEPITSCESSNDSCSDWDSRGARKKRKARRVGNKTVKDKGGKDGVGKKGEKRAKKTKALTPDVDMEVGPEDALKALSRVAQKLQAQLNMINAAKAKDSQVSQPLDGPATPPLSSPGSSSAVKALNDDPILCLRRLCGEPRPTRCVRGDMALDLNAAPTPPFNEGPFGRSIACSRRRVEESAGGAGEMRGGR</sequence>
<keyword evidence="3" id="KW-1185">Reference proteome</keyword>
<feature type="compositionally biased region" description="Basic residues" evidence="1">
    <location>
        <begin position="32"/>
        <end position="42"/>
    </location>
</feature>
<feature type="region of interest" description="Disordered" evidence="1">
    <location>
        <begin position="1"/>
        <end position="73"/>
    </location>
</feature>
<reference evidence="2 3" key="1">
    <citation type="submission" date="2014-11" db="EMBL/GenBank/DDBJ databases">
        <authorList>
            <person name="Zhu J."/>
            <person name="Qi W."/>
            <person name="Song R."/>
        </authorList>
    </citation>
    <scope>NUCLEOTIDE SEQUENCE [LARGE SCALE GENOMIC DNA]</scope>
</reference>
<evidence type="ECO:0000313" key="3">
    <source>
        <dbReference type="Proteomes" id="UP000041254"/>
    </source>
</evidence>
<feature type="compositionally biased region" description="Polar residues" evidence="1">
    <location>
        <begin position="16"/>
        <end position="26"/>
    </location>
</feature>
<accession>A0A0G4EGE4</accession>
<name>A0A0G4EGE4_VITBC</name>
<dbReference type="InParanoid" id="A0A0G4EGE4"/>
<organism evidence="2 3">
    <name type="scientific">Vitrella brassicaformis (strain CCMP3155)</name>
    <dbReference type="NCBI Taxonomy" id="1169540"/>
    <lineage>
        <taxon>Eukaryota</taxon>
        <taxon>Sar</taxon>
        <taxon>Alveolata</taxon>
        <taxon>Colpodellida</taxon>
        <taxon>Vitrellaceae</taxon>
        <taxon>Vitrella</taxon>
    </lineage>
</organism>
<feature type="region of interest" description="Disordered" evidence="1">
    <location>
        <begin position="104"/>
        <end position="131"/>
    </location>
</feature>
<dbReference type="PhylomeDB" id="A0A0G4EGE4"/>